<evidence type="ECO:0000256" key="1">
    <source>
        <dbReference type="SAM" id="MobiDB-lite"/>
    </source>
</evidence>
<name>A0A0L0D2W1_THETB</name>
<dbReference type="RefSeq" id="XP_013760407.1">
    <property type="nucleotide sequence ID" value="XM_013904953.1"/>
</dbReference>
<dbReference type="GeneID" id="25562706"/>
<feature type="region of interest" description="Disordered" evidence="1">
    <location>
        <begin position="1"/>
        <end position="26"/>
    </location>
</feature>
<gene>
    <name evidence="2" type="ORF">AMSG_03071</name>
</gene>
<dbReference type="Proteomes" id="UP000054408">
    <property type="component" value="Unassembled WGS sequence"/>
</dbReference>
<accession>A0A0L0D2W1</accession>
<evidence type="ECO:0000313" key="2">
    <source>
        <dbReference type="EMBL" id="KNC46634.1"/>
    </source>
</evidence>
<evidence type="ECO:0000313" key="3">
    <source>
        <dbReference type="Proteomes" id="UP000054408"/>
    </source>
</evidence>
<proteinExistence type="predicted"/>
<dbReference type="EMBL" id="GL349443">
    <property type="protein sequence ID" value="KNC46634.1"/>
    <property type="molecule type" value="Genomic_DNA"/>
</dbReference>
<keyword evidence="3" id="KW-1185">Reference proteome</keyword>
<sequence length="100" mass="10894">MSADGNQEPTPTPTSPLTEEVLHTDAHNRYYARASKPQPHRCNPYLEDFLHSIFQSFPPHMVAPGKAFLQCMLAEPGAEPPRVGNAEAERPRSGAGGQNA</sequence>
<feature type="region of interest" description="Disordered" evidence="1">
    <location>
        <begin position="76"/>
        <end position="100"/>
    </location>
</feature>
<dbReference type="AlphaFoldDB" id="A0A0L0D2W1"/>
<reference evidence="2 3" key="1">
    <citation type="submission" date="2010-05" db="EMBL/GenBank/DDBJ databases">
        <title>The Genome Sequence of Thecamonas trahens ATCC 50062.</title>
        <authorList>
            <consortium name="The Broad Institute Genome Sequencing Platform"/>
            <person name="Russ C."/>
            <person name="Cuomo C."/>
            <person name="Shea T."/>
            <person name="Young S.K."/>
            <person name="Zeng Q."/>
            <person name="Koehrsen M."/>
            <person name="Haas B."/>
            <person name="Borodovsky M."/>
            <person name="Guigo R."/>
            <person name="Alvarado L."/>
            <person name="Berlin A."/>
            <person name="Bochicchio J."/>
            <person name="Borenstein D."/>
            <person name="Chapman S."/>
            <person name="Chen Z."/>
            <person name="Freedman E."/>
            <person name="Gellesch M."/>
            <person name="Goldberg J."/>
            <person name="Griggs A."/>
            <person name="Gujja S."/>
            <person name="Heilman E."/>
            <person name="Heiman D."/>
            <person name="Hepburn T."/>
            <person name="Howarth C."/>
            <person name="Jen D."/>
            <person name="Larson L."/>
            <person name="Mehta T."/>
            <person name="Park D."/>
            <person name="Pearson M."/>
            <person name="Roberts A."/>
            <person name="Saif S."/>
            <person name="Shenoy N."/>
            <person name="Sisk P."/>
            <person name="Stolte C."/>
            <person name="Sykes S."/>
            <person name="Thomson T."/>
            <person name="Walk T."/>
            <person name="White J."/>
            <person name="Yandava C."/>
            <person name="Burger G."/>
            <person name="Gray M.W."/>
            <person name="Holland P.W.H."/>
            <person name="King N."/>
            <person name="Lang F.B.F."/>
            <person name="Roger A.J."/>
            <person name="Ruiz-Trillo I."/>
            <person name="Lander E."/>
            <person name="Nusbaum C."/>
        </authorList>
    </citation>
    <scope>NUCLEOTIDE SEQUENCE [LARGE SCALE GENOMIC DNA]</scope>
    <source>
        <strain evidence="2 3">ATCC 50062</strain>
    </source>
</reference>
<organism evidence="2 3">
    <name type="scientific">Thecamonas trahens ATCC 50062</name>
    <dbReference type="NCBI Taxonomy" id="461836"/>
    <lineage>
        <taxon>Eukaryota</taxon>
        <taxon>Apusozoa</taxon>
        <taxon>Apusomonadida</taxon>
        <taxon>Apusomonadidae</taxon>
        <taxon>Thecamonas</taxon>
    </lineage>
</organism>
<protein>
    <submittedName>
        <fullName evidence="2">Uncharacterized protein</fullName>
    </submittedName>
</protein>